<dbReference type="Pfam" id="PF12838">
    <property type="entry name" value="Fer4_7"/>
    <property type="match status" value="1"/>
</dbReference>
<dbReference type="PROSITE" id="PS00198">
    <property type="entry name" value="4FE4S_FER_1"/>
    <property type="match status" value="2"/>
</dbReference>
<dbReference type="GO" id="GO:0046872">
    <property type="term" value="F:metal ion binding"/>
    <property type="evidence" value="ECO:0007669"/>
    <property type="project" value="UniProtKB-KW"/>
</dbReference>
<dbReference type="Proteomes" id="UP000183255">
    <property type="component" value="Unassembled WGS sequence"/>
</dbReference>
<evidence type="ECO:0000259" key="4">
    <source>
        <dbReference type="PROSITE" id="PS51379"/>
    </source>
</evidence>
<sequence length="69" mass="7643">MPKVVFREERCKSCGQCVIACPVNIIGFTDRINEKGYRPAGIPAELMEKCIGCTSCGRMCPDLVITVYK</sequence>
<keyword evidence="2" id="KW-0408">Iron</keyword>
<evidence type="ECO:0000313" key="6">
    <source>
        <dbReference type="EMBL" id="SFN95390.1"/>
    </source>
</evidence>
<dbReference type="eggNOG" id="COG3383">
    <property type="taxonomic scope" value="Bacteria"/>
</dbReference>
<dbReference type="SUPFAM" id="SSF54862">
    <property type="entry name" value="4Fe-4S ferredoxins"/>
    <property type="match status" value="1"/>
</dbReference>
<organism evidence="5 8">
    <name type="scientific">Proteiniclasticum ruminis</name>
    <dbReference type="NCBI Taxonomy" id="398199"/>
    <lineage>
        <taxon>Bacteria</taxon>
        <taxon>Bacillati</taxon>
        <taxon>Bacillota</taxon>
        <taxon>Clostridia</taxon>
        <taxon>Eubacteriales</taxon>
        <taxon>Clostridiaceae</taxon>
        <taxon>Proteiniclasticum</taxon>
    </lineage>
</organism>
<feature type="domain" description="4Fe-4S ferredoxin-type" evidence="4">
    <location>
        <begin position="2"/>
        <end position="31"/>
    </location>
</feature>
<name>A0A1G8RC13_9CLOT</name>
<evidence type="ECO:0000313" key="8">
    <source>
        <dbReference type="Proteomes" id="UP000183255"/>
    </source>
</evidence>
<dbReference type="RefSeq" id="WP_031577256.1">
    <property type="nucleotide sequence ID" value="NZ_DAMANS010000022.1"/>
</dbReference>
<dbReference type="GO" id="GO:0051536">
    <property type="term" value="F:iron-sulfur cluster binding"/>
    <property type="evidence" value="ECO:0007669"/>
    <property type="project" value="UniProtKB-KW"/>
</dbReference>
<dbReference type="Proteomes" id="UP000181899">
    <property type="component" value="Unassembled WGS sequence"/>
</dbReference>
<protein>
    <submittedName>
        <fullName evidence="5">2-oxoglutarate ferredoxin oxidoreductase subunit delta</fullName>
    </submittedName>
</protein>
<reference evidence="7 8" key="1">
    <citation type="submission" date="2016-10" db="EMBL/GenBank/DDBJ databases">
        <authorList>
            <person name="de Groot N.N."/>
        </authorList>
    </citation>
    <scope>NUCLEOTIDE SEQUENCE [LARGE SCALE GENOMIC DNA]</scope>
    <source>
        <strain evidence="5 8">CGMCC 1.5058</strain>
        <strain evidence="6 7">ML2</strain>
    </source>
</reference>
<evidence type="ECO:0000256" key="3">
    <source>
        <dbReference type="ARBA" id="ARBA00023014"/>
    </source>
</evidence>
<evidence type="ECO:0000313" key="7">
    <source>
        <dbReference type="Proteomes" id="UP000181899"/>
    </source>
</evidence>
<dbReference type="STRING" id="398199.SAMN05421804_10854"/>
<dbReference type="Gene3D" id="3.30.70.20">
    <property type="match status" value="1"/>
</dbReference>
<keyword evidence="1" id="KW-0479">Metal-binding</keyword>
<feature type="domain" description="4Fe-4S ferredoxin-type" evidence="4">
    <location>
        <begin position="41"/>
        <end position="69"/>
    </location>
</feature>
<dbReference type="InterPro" id="IPR017896">
    <property type="entry name" value="4Fe4S_Fe-S-bd"/>
</dbReference>
<dbReference type="InterPro" id="IPR017900">
    <property type="entry name" value="4Fe4S_Fe_S_CS"/>
</dbReference>
<accession>A0A1G8RC13</accession>
<evidence type="ECO:0000313" key="5">
    <source>
        <dbReference type="EMBL" id="SDJ14594.1"/>
    </source>
</evidence>
<gene>
    <name evidence="6" type="ORF">SAMN04488695_10894</name>
    <name evidence="5" type="ORF">SAMN05421804_10854</name>
</gene>
<keyword evidence="7" id="KW-1185">Reference proteome</keyword>
<evidence type="ECO:0000256" key="2">
    <source>
        <dbReference type="ARBA" id="ARBA00023004"/>
    </source>
</evidence>
<dbReference type="EMBL" id="FNDZ01000008">
    <property type="protein sequence ID" value="SDJ14594.1"/>
    <property type="molecule type" value="Genomic_DNA"/>
</dbReference>
<dbReference type="OrthoDB" id="9804603at2"/>
<evidence type="ECO:0000256" key="1">
    <source>
        <dbReference type="ARBA" id="ARBA00022723"/>
    </source>
</evidence>
<dbReference type="PROSITE" id="PS51379">
    <property type="entry name" value="4FE4S_FER_2"/>
    <property type="match status" value="2"/>
</dbReference>
<dbReference type="EMBL" id="FOVK01000008">
    <property type="protein sequence ID" value="SFN95390.1"/>
    <property type="molecule type" value="Genomic_DNA"/>
</dbReference>
<dbReference type="AlphaFoldDB" id="A0A1G8RC13"/>
<keyword evidence="3" id="KW-0411">Iron-sulfur</keyword>
<proteinExistence type="predicted"/>